<protein>
    <submittedName>
        <fullName evidence="2">Uncharacterized protein</fullName>
    </submittedName>
</protein>
<feature type="region of interest" description="Disordered" evidence="1">
    <location>
        <begin position="29"/>
        <end position="57"/>
    </location>
</feature>
<dbReference type="EMBL" id="JAIQCV010000010">
    <property type="protein sequence ID" value="KAH1055744.1"/>
    <property type="molecule type" value="Genomic_DNA"/>
</dbReference>
<comment type="caution">
    <text evidence="2">The sequence shown here is derived from an EMBL/GenBank/DDBJ whole genome shotgun (WGS) entry which is preliminary data.</text>
</comment>
<dbReference type="AlphaFoldDB" id="A0A9D3UST4"/>
<feature type="non-terminal residue" evidence="2">
    <location>
        <position position="1"/>
    </location>
</feature>
<keyword evidence="3" id="KW-1185">Reference proteome</keyword>
<evidence type="ECO:0000256" key="1">
    <source>
        <dbReference type="SAM" id="MobiDB-lite"/>
    </source>
</evidence>
<reference evidence="2 3" key="1">
    <citation type="journal article" date="2021" name="Plant Biotechnol. J.">
        <title>Multi-omics assisted identification of the key and species-specific regulatory components of drought-tolerant mechanisms in Gossypium stocksii.</title>
        <authorList>
            <person name="Yu D."/>
            <person name="Ke L."/>
            <person name="Zhang D."/>
            <person name="Wu Y."/>
            <person name="Sun Y."/>
            <person name="Mei J."/>
            <person name="Sun J."/>
            <person name="Sun Y."/>
        </authorList>
    </citation>
    <scope>NUCLEOTIDE SEQUENCE [LARGE SCALE GENOMIC DNA]</scope>
    <source>
        <strain evidence="3">cv. E1</strain>
        <tissue evidence="2">Leaf</tissue>
    </source>
</reference>
<gene>
    <name evidence="2" type="ORF">J1N35_033809</name>
</gene>
<name>A0A9D3UST4_9ROSI</name>
<proteinExistence type="predicted"/>
<dbReference type="Proteomes" id="UP000828251">
    <property type="component" value="Unassembled WGS sequence"/>
</dbReference>
<evidence type="ECO:0000313" key="2">
    <source>
        <dbReference type="EMBL" id="KAH1055744.1"/>
    </source>
</evidence>
<accession>A0A9D3UST4</accession>
<sequence>KVKVSLQVNKDRTPNNCAITKHIALKFSSEELPRHLDPSPTSPPPRPNDVAPSISTNAFEQKVVKAL</sequence>
<evidence type="ECO:0000313" key="3">
    <source>
        <dbReference type="Proteomes" id="UP000828251"/>
    </source>
</evidence>
<organism evidence="2 3">
    <name type="scientific">Gossypium stocksii</name>
    <dbReference type="NCBI Taxonomy" id="47602"/>
    <lineage>
        <taxon>Eukaryota</taxon>
        <taxon>Viridiplantae</taxon>
        <taxon>Streptophyta</taxon>
        <taxon>Embryophyta</taxon>
        <taxon>Tracheophyta</taxon>
        <taxon>Spermatophyta</taxon>
        <taxon>Magnoliopsida</taxon>
        <taxon>eudicotyledons</taxon>
        <taxon>Gunneridae</taxon>
        <taxon>Pentapetalae</taxon>
        <taxon>rosids</taxon>
        <taxon>malvids</taxon>
        <taxon>Malvales</taxon>
        <taxon>Malvaceae</taxon>
        <taxon>Malvoideae</taxon>
        <taxon>Gossypium</taxon>
    </lineage>
</organism>